<accession>A0ACC4ASJ9</accession>
<comment type="caution">
    <text evidence="1">The sequence shown here is derived from an EMBL/GenBank/DDBJ whole genome shotgun (WGS) entry which is preliminary data.</text>
</comment>
<evidence type="ECO:0000313" key="1">
    <source>
        <dbReference type="EMBL" id="KAL3569198.1"/>
    </source>
</evidence>
<name>A0ACC4ASJ9_POPAL</name>
<reference evidence="1 2" key="1">
    <citation type="journal article" date="2024" name="Plant Biotechnol. J.">
        <title>Genome and CRISPR/Cas9 system of a widespread forest tree (Populus alba) in the world.</title>
        <authorList>
            <person name="Liu Y.J."/>
            <person name="Jiang P.F."/>
            <person name="Han X.M."/>
            <person name="Li X.Y."/>
            <person name="Wang H.M."/>
            <person name="Wang Y.J."/>
            <person name="Wang X.X."/>
            <person name="Zeng Q.Y."/>
        </authorList>
    </citation>
    <scope>NUCLEOTIDE SEQUENCE [LARGE SCALE GENOMIC DNA]</scope>
    <source>
        <strain evidence="2">cv. PAL-ZL1</strain>
    </source>
</reference>
<dbReference type="Proteomes" id="UP000309997">
    <property type="component" value="Unassembled WGS sequence"/>
</dbReference>
<evidence type="ECO:0000313" key="2">
    <source>
        <dbReference type="Proteomes" id="UP000309997"/>
    </source>
</evidence>
<proteinExistence type="predicted"/>
<sequence length="109" mass="11809">MKVEESIENEEQSESRSTVMRENKEIYLVWEDVTAVVAKNLGKGETRKLLNRLSGYALPDRIMAIMGPSGSGKSTLLDALAGRLSSNVIMSGNVLLNGKQRKIGNGSIG</sequence>
<protein>
    <submittedName>
        <fullName evidence="1">Uncharacterized protein</fullName>
    </submittedName>
</protein>
<dbReference type="EMBL" id="RCHU02000016">
    <property type="protein sequence ID" value="KAL3569198.1"/>
    <property type="molecule type" value="Genomic_DNA"/>
</dbReference>
<gene>
    <name evidence="1" type="ORF">D5086_029088</name>
</gene>
<keyword evidence="2" id="KW-1185">Reference proteome</keyword>
<organism evidence="1 2">
    <name type="scientific">Populus alba</name>
    <name type="common">White poplar</name>
    <dbReference type="NCBI Taxonomy" id="43335"/>
    <lineage>
        <taxon>Eukaryota</taxon>
        <taxon>Viridiplantae</taxon>
        <taxon>Streptophyta</taxon>
        <taxon>Embryophyta</taxon>
        <taxon>Tracheophyta</taxon>
        <taxon>Spermatophyta</taxon>
        <taxon>Magnoliopsida</taxon>
        <taxon>eudicotyledons</taxon>
        <taxon>Gunneridae</taxon>
        <taxon>Pentapetalae</taxon>
        <taxon>rosids</taxon>
        <taxon>fabids</taxon>
        <taxon>Malpighiales</taxon>
        <taxon>Salicaceae</taxon>
        <taxon>Saliceae</taxon>
        <taxon>Populus</taxon>
    </lineage>
</organism>